<feature type="compositionally biased region" description="Basic residues" evidence="2">
    <location>
        <begin position="7"/>
        <end position="19"/>
    </location>
</feature>
<dbReference type="KEGG" id="dan:6499962"/>
<feature type="region of interest" description="Disordered" evidence="2">
    <location>
        <begin position="122"/>
        <end position="149"/>
    </location>
</feature>
<dbReference type="Gene3D" id="3.30.160.60">
    <property type="entry name" value="Classic Zinc Finger"/>
    <property type="match status" value="2"/>
</dbReference>
<evidence type="ECO:0000259" key="3">
    <source>
        <dbReference type="PROSITE" id="PS50157"/>
    </source>
</evidence>
<dbReference type="InterPro" id="IPR040436">
    <property type="entry name" value="Disconnected-like"/>
</dbReference>
<dbReference type="FunCoup" id="B3MZB8">
    <property type="interactions" value="259"/>
</dbReference>
<feature type="region of interest" description="Disordered" evidence="2">
    <location>
        <begin position="570"/>
        <end position="589"/>
    </location>
</feature>
<name>B3MZB8_DROAN</name>
<proteinExistence type="predicted"/>
<dbReference type="SMART" id="SM00355">
    <property type="entry name" value="ZnF_C2H2"/>
    <property type="match status" value="4"/>
</dbReference>
<feature type="compositionally biased region" description="Polar residues" evidence="2">
    <location>
        <begin position="1042"/>
        <end position="1064"/>
    </location>
</feature>
<feature type="domain" description="C2H2-type" evidence="3">
    <location>
        <begin position="848"/>
        <end position="871"/>
    </location>
</feature>
<dbReference type="GO" id="GO:0006355">
    <property type="term" value="P:regulation of DNA-templated transcription"/>
    <property type="evidence" value="ECO:0007669"/>
    <property type="project" value="TreeGrafter"/>
</dbReference>
<dbReference type="GO" id="GO:0060232">
    <property type="term" value="P:delamination"/>
    <property type="evidence" value="ECO:0007669"/>
    <property type="project" value="EnsemblMetazoa"/>
</dbReference>
<evidence type="ECO:0000256" key="1">
    <source>
        <dbReference type="PROSITE-ProRule" id="PRU00042"/>
    </source>
</evidence>
<dbReference type="GO" id="GO:0048526">
    <property type="term" value="P:imaginal disc-derived wing expansion"/>
    <property type="evidence" value="ECO:0007669"/>
    <property type="project" value="EnsemblMetazoa"/>
</dbReference>
<evidence type="ECO:0000313" key="5">
    <source>
        <dbReference type="Proteomes" id="UP000007801"/>
    </source>
</evidence>
<feature type="region of interest" description="Disordered" evidence="2">
    <location>
        <begin position="434"/>
        <end position="467"/>
    </location>
</feature>
<evidence type="ECO:0000313" key="4">
    <source>
        <dbReference type="EMBL" id="EDV35425.2"/>
    </source>
</evidence>
<feature type="region of interest" description="Disordered" evidence="2">
    <location>
        <begin position="1039"/>
        <end position="1094"/>
    </location>
</feature>
<dbReference type="OrthoDB" id="10070972at2759"/>
<feature type="compositionally biased region" description="Polar residues" evidence="2">
    <location>
        <begin position="1085"/>
        <end position="1094"/>
    </location>
</feature>
<evidence type="ECO:0000256" key="2">
    <source>
        <dbReference type="SAM" id="MobiDB-lite"/>
    </source>
</evidence>
<keyword evidence="1" id="KW-0479">Metal-binding</keyword>
<dbReference type="InterPro" id="IPR013087">
    <property type="entry name" value="Znf_C2H2_type"/>
</dbReference>
<dbReference type="GO" id="GO:0008270">
    <property type="term" value="F:zinc ion binding"/>
    <property type="evidence" value="ECO:0007669"/>
    <property type="project" value="UniProtKB-KW"/>
</dbReference>
<keyword evidence="1" id="KW-0863">Zinc-finger</keyword>
<dbReference type="GeneID" id="6499962"/>
<dbReference type="AlphaFoldDB" id="B3MZB8"/>
<feature type="compositionally biased region" description="Gly residues" evidence="2">
    <location>
        <begin position="186"/>
        <end position="199"/>
    </location>
</feature>
<dbReference type="HOGENOM" id="CLU_472722_0_0_1"/>
<reference evidence="4 5" key="1">
    <citation type="journal article" date="2007" name="Nature">
        <title>Evolution of genes and genomes on the Drosophila phylogeny.</title>
        <authorList>
            <consortium name="Drosophila 12 Genomes Consortium"/>
            <person name="Clark A.G."/>
            <person name="Eisen M.B."/>
            <person name="Smith D.R."/>
            <person name="Bergman C.M."/>
            <person name="Oliver B."/>
            <person name="Markow T.A."/>
            <person name="Kaufman T.C."/>
            <person name="Kellis M."/>
            <person name="Gelbart W."/>
            <person name="Iyer V.N."/>
            <person name="Pollard D.A."/>
            <person name="Sackton T.B."/>
            <person name="Larracuente A.M."/>
            <person name="Singh N.D."/>
            <person name="Abad J.P."/>
            <person name="Abt D.N."/>
            <person name="Adryan B."/>
            <person name="Aguade M."/>
            <person name="Akashi H."/>
            <person name="Anderson W.W."/>
            <person name="Aquadro C.F."/>
            <person name="Ardell D.H."/>
            <person name="Arguello R."/>
            <person name="Artieri C.G."/>
            <person name="Barbash D.A."/>
            <person name="Barker D."/>
            <person name="Barsanti P."/>
            <person name="Batterham P."/>
            <person name="Batzoglou S."/>
            <person name="Begun D."/>
            <person name="Bhutkar A."/>
            <person name="Blanco E."/>
            <person name="Bosak S.A."/>
            <person name="Bradley R.K."/>
            <person name="Brand A.D."/>
            <person name="Brent M.R."/>
            <person name="Brooks A.N."/>
            <person name="Brown R.H."/>
            <person name="Butlin R.K."/>
            <person name="Caggese C."/>
            <person name="Calvi B.R."/>
            <person name="Bernardo de Carvalho A."/>
            <person name="Caspi A."/>
            <person name="Castrezana S."/>
            <person name="Celniker S.E."/>
            <person name="Chang J.L."/>
            <person name="Chapple C."/>
            <person name="Chatterji S."/>
            <person name="Chinwalla A."/>
            <person name="Civetta A."/>
            <person name="Clifton S.W."/>
            <person name="Comeron J.M."/>
            <person name="Costello J.C."/>
            <person name="Coyne J.A."/>
            <person name="Daub J."/>
            <person name="David R.G."/>
            <person name="Delcher A.L."/>
            <person name="Delehaunty K."/>
            <person name="Do C.B."/>
            <person name="Ebling H."/>
            <person name="Edwards K."/>
            <person name="Eickbush T."/>
            <person name="Evans J.D."/>
            <person name="Filipski A."/>
            <person name="Findeiss S."/>
            <person name="Freyhult E."/>
            <person name="Fulton L."/>
            <person name="Fulton R."/>
            <person name="Garcia A.C."/>
            <person name="Gardiner A."/>
            <person name="Garfield D.A."/>
            <person name="Garvin B.E."/>
            <person name="Gibson G."/>
            <person name="Gilbert D."/>
            <person name="Gnerre S."/>
            <person name="Godfrey J."/>
            <person name="Good R."/>
            <person name="Gotea V."/>
            <person name="Gravely B."/>
            <person name="Greenberg A.J."/>
            <person name="Griffiths-Jones S."/>
            <person name="Gross S."/>
            <person name="Guigo R."/>
            <person name="Gustafson E.A."/>
            <person name="Haerty W."/>
            <person name="Hahn M.W."/>
            <person name="Halligan D.L."/>
            <person name="Halpern A.L."/>
            <person name="Halter G.M."/>
            <person name="Han M.V."/>
            <person name="Heger A."/>
            <person name="Hillier L."/>
            <person name="Hinrichs A.S."/>
            <person name="Holmes I."/>
            <person name="Hoskins R.A."/>
            <person name="Hubisz M.J."/>
            <person name="Hultmark D."/>
            <person name="Huntley M.A."/>
            <person name="Jaffe D.B."/>
            <person name="Jagadeeshan S."/>
            <person name="Jeck W.R."/>
            <person name="Johnson J."/>
            <person name="Jones C.D."/>
            <person name="Jordan W.C."/>
            <person name="Karpen G.H."/>
            <person name="Kataoka E."/>
            <person name="Keightley P.D."/>
            <person name="Kheradpour P."/>
            <person name="Kirkness E.F."/>
            <person name="Koerich L.B."/>
            <person name="Kristiansen K."/>
            <person name="Kudrna D."/>
            <person name="Kulathinal R.J."/>
            <person name="Kumar S."/>
            <person name="Kwok R."/>
            <person name="Lander E."/>
            <person name="Langley C.H."/>
            <person name="Lapoint R."/>
            <person name="Lazzaro B.P."/>
            <person name="Lee S.J."/>
            <person name="Levesque L."/>
            <person name="Li R."/>
            <person name="Lin C.F."/>
            <person name="Lin M.F."/>
            <person name="Lindblad-Toh K."/>
            <person name="Llopart A."/>
            <person name="Long M."/>
            <person name="Low L."/>
            <person name="Lozovsky E."/>
            <person name="Lu J."/>
            <person name="Luo M."/>
            <person name="Machado C.A."/>
            <person name="Makalowski W."/>
            <person name="Marzo M."/>
            <person name="Matsuda M."/>
            <person name="Matzkin L."/>
            <person name="McAllister B."/>
            <person name="McBride C.S."/>
            <person name="McKernan B."/>
            <person name="McKernan K."/>
            <person name="Mendez-Lago M."/>
            <person name="Minx P."/>
            <person name="Mollenhauer M.U."/>
            <person name="Montooth K."/>
            <person name="Mount S.M."/>
            <person name="Mu X."/>
            <person name="Myers E."/>
            <person name="Negre B."/>
            <person name="Newfeld S."/>
            <person name="Nielsen R."/>
            <person name="Noor M.A."/>
            <person name="O'Grady P."/>
            <person name="Pachter L."/>
            <person name="Papaceit M."/>
            <person name="Parisi M.J."/>
            <person name="Parisi M."/>
            <person name="Parts L."/>
            <person name="Pedersen J.S."/>
            <person name="Pesole G."/>
            <person name="Phillippy A.M."/>
            <person name="Ponting C.P."/>
            <person name="Pop M."/>
            <person name="Porcelli D."/>
            <person name="Powell J.R."/>
            <person name="Prohaska S."/>
            <person name="Pruitt K."/>
            <person name="Puig M."/>
            <person name="Quesneville H."/>
            <person name="Ram K.R."/>
            <person name="Rand D."/>
            <person name="Rasmussen M.D."/>
            <person name="Reed L.K."/>
            <person name="Reenan R."/>
            <person name="Reily A."/>
            <person name="Remington K.A."/>
            <person name="Rieger T.T."/>
            <person name="Ritchie M.G."/>
            <person name="Robin C."/>
            <person name="Rogers Y.H."/>
            <person name="Rohde C."/>
            <person name="Rozas J."/>
            <person name="Rubenfield M.J."/>
            <person name="Ruiz A."/>
            <person name="Russo S."/>
            <person name="Salzberg S.L."/>
            <person name="Sanchez-Gracia A."/>
            <person name="Saranga D.J."/>
            <person name="Sato H."/>
            <person name="Schaeffer S.W."/>
            <person name="Schatz M.C."/>
            <person name="Schlenke T."/>
            <person name="Schwartz R."/>
            <person name="Segarra C."/>
            <person name="Singh R.S."/>
            <person name="Sirot L."/>
            <person name="Sirota M."/>
            <person name="Sisneros N.B."/>
            <person name="Smith C.D."/>
            <person name="Smith T.F."/>
            <person name="Spieth J."/>
            <person name="Stage D.E."/>
            <person name="Stark A."/>
            <person name="Stephan W."/>
            <person name="Strausberg R.L."/>
            <person name="Strempel S."/>
            <person name="Sturgill D."/>
            <person name="Sutton G."/>
            <person name="Sutton G.G."/>
            <person name="Tao W."/>
            <person name="Teichmann S."/>
            <person name="Tobari Y.N."/>
            <person name="Tomimura Y."/>
            <person name="Tsolas J.M."/>
            <person name="Valente V.L."/>
            <person name="Venter E."/>
            <person name="Venter J.C."/>
            <person name="Vicario S."/>
            <person name="Vieira F.G."/>
            <person name="Vilella A.J."/>
            <person name="Villasante A."/>
            <person name="Walenz B."/>
            <person name="Wang J."/>
            <person name="Wasserman M."/>
            <person name="Watts T."/>
            <person name="Wilson D."/>
            <person name="Wilson R.K."/>
            <person name="Wing R.A."/>
            <person name="Wolfner M.F."/>
            <person name="Wong A."/>
            <person name="Wong G.K."/>
            <person name="Wu C.I."/>
            <person name="Wu G."/>
            <person name="Yamamoto D."/>
            <person name="Yang H.P."/>
            <person name="Yang S.P."/>
            <person name="Yorke J.A."/>
            <person name="Yoshida K."/>
            <person name="Zdobnov E."/>
            <person name="Zhang P."/>
            <person name="Zhang Y."/>
            <person name="Zimin A.V."/>
            <person name="Baldwin J."/>
            <person name="Abdouelleil A."/>
            <person name="Abdulkadir J."/>
            <person name="Abebe A."/>
            <person name="Abera B."/>
            <person name="Abreu J."/>
            <person name="Acer S.C."/>
            <person name="Aftuck L."/>
            <person name="Alexander A."/>
            <person name="An P."/>
            <person name="Anderson E."/>
            <person name="Anderson S."/>
            <person name="Arachi H."/>
            <person name="Azer M."/>
            <person name="Bachantsang P."/>
            <person name="Barry A."/>
            <person name="Bayul T."/>
            <person name="Berlin A."/>
            <person name="Bessette D."/>
            <person name="Bloom T."/>
            <person name="Blye J."/>
            <person name="Boguslavskiy L."/>
            <person name="Bonnet C."/>
            <person name="Boukhgalter B."/>
            <person name="Bourzgui I."/>
            <person name="Brown A."/>
            <person name="Cahill P."/>
            <person name="Channer S."/>
            <person name="Cheshatsang Y."/>
            <person name="Chuda L."/>
            <person name="Citroen M."/>
            <person name="Collymore A."/>
            <person name="Cooke P."/>
            <person name="Costello M."/>
            <person name="D'Aco K."/>
            <person name="Daza R."/>
            <person name="De Haan G."/>
            <person name="DeGray S."/>
            <person name="DeMaso C."/>
            <person name="Dhargay N."/>
            <person name="Dooley K."/>
            <person name="Dooley E."/>
            <person name="Doricent M."/>
            <person name="Dorje P."/>
            <person name="Dorjee K."/>
            <person name="Dupes A."/>
            <person name="Elong R."/>
            <person name="Falk J."/>
            <person name="Farina A."/>
            <person name="Faro S."/>
            <person name="Ferguson D."/>
            <person name="Fisher S."/>
            <person name="Foley C.D."/>
            <person name="Franke A."/>
            <person name="Friedrich D."/>
            <person name="Gadbois L."/>
            <person name="Gearin G."/>
            <person name="Gearin C.R."/>
            <person name="Giannoukos G."/>
            <person name="Goode T."/>
            <person name="Graham J."/>
            <person name="Grandbois E."/>
            <person name="Grewal S."/>
            <person name="Gyaltsen K."/>
            <person name="Hafez N."/>
            <person name="Hagos B."/>
            <person name="Hall J."/>
            <person name="Henson C."/>
            <person name="Hollinger A."/>
            <person name="Honan T."/>
            <person name="Huard M.D."/>
            <person name="Hughes L."/>
            <person name="Hurhula B."/>
            <person name="Husby M.E."/>
            <person name="Kamat A."/>
            <person name="Kanga B."/>
            <person name="Kashin S."/>
            <person name="Khazanovich D."/>
            <person name="Kisner P."/>
            <person name="Lance K."/>
            <person name="Lara M."/>
            <person name="Lee W."/>
            <person name="Lennon N."/>
            <person name="Letendre F."/>
            <person name="LeVine R."/>
            <person name="Lipovsky A."/>
            <person name="Liu X."/>
            <person name="Liu J."/>
            <person name="Liu S."/>
            <person name="Lokyitsang T."/>
            <person name="Lokyitsang Y."/>
            <person name="Lubonja R."/>
            <person name="Lui A."/>
            <person name="MacDonald P."/>
            <person name="Magnisalis V."/>
            <person name="Maru K."/>
            <person name="Matthews C."/>
            <person name="McCusker W."/>
            <person name="McDonough S."/>
            <person name="Mehta T."/>
            <person name="Meldrim J."/>
            <person name="Meneus L."/>
            <person name="Mihai O."/>
            <person name="Mihalev A."/>
            <person name="Mihova T."/>
            <person name="Mittelman R."/>
            <person name="Mlenga V."/>
            <person name="Montmayeur A."/>
            <person name="Mulrain L."/>
            <person name="Navidi A."/>
            <person name="Naylor J."/>
            <person name="Negash T."/>
            <person name="Nguyen T."/>
            <person name="Nguyen N."/>
            <person name="Nicol R."/>
            <person name="Norbu C."/>
            <person name="Norbu N."/>
            <person name="Novod N."/>
            <person name="O'Neill B."/>
            <person name="Osman S."/>
            <person name="Markiewicz E."/>
            <person name="Oyono O.L."/>
            <person name="Patti C."/>
            <person name="Phunkhang P."/>
            <person name="Pierre F."/>
            <person name="Priest M."/>
            <person name="Raghuraman S."/>
            <person name="Rege F."/>
            <person name="Reyes R."/>
            <person name="Rise C."/>
            <person name="Rogov P."/>
            <person name="Ross K."/>
            <person name="Ryan E."/>
            <person name="Settipalli S."/>
            <person name="Shea T."/>
            <person name="Sherpa N."/>
            <person name="Shi L."/>
            <person name="Shih D."/>
            <person name="Sparrow T."/>
            <person name="Spaulding J."/>
            <person name="Stalker J."/>
            <person name="Stange-Thomann N."/>
            <person name="Stavropoulos S."/>
            <person name="Stone C."/>
            <person name="Strader C."/>
            <person name="Tesfaye S."/>
            <person name="Thomson T."/>
            <person name="Thoulutsang Y."/>
            <person name="Thoulutsang D."/>
            <person name="Topham K."/>
            <person name="Topping I."/>
            <person name="Tsamla T."/>
            <person name="Vassiliev H."/>
            <person name="Vo A."/>
            <person name="Wangchuk T."/>
            <person name="Wangdi T."/>
            <person name="Weiand M."/>
            <person name="Wilkinson J."/>
            <person name="Wilson A."/>
            <person name="Yadav S."/>
            <person name="Young G."/>
            <person name="Yu Q."/>
            <person name="Zembek L."/>
            <person name="Zhong D."/>
            <person name="Zimmer A."/>
            <person name="Zwirko Z."/>
            <person name="Jaffe D.B."/>
            <person name="Alvarez P."/>
            <person name="Brockman W."/>
            <person name="Butler J."/>
            <person name="Chin C."/>
            <person name="Gnerre S."/>
            <person name="Grabherr M."/>
            <person name="Kleber M."/>
            <person name="Mauceli E."/>
            <person name="MacCallum I."/>
        </authorList>
    </citation>
    <scope>NUCLEOTIDE SEQUENCE [LARGE SCALE GENOMIC DNA]</scope>
    <source>
        <strain evidence="5">Tucson 14024-0371.13</strain>
    </source>
</reference>
<dbReference type="STRING" id="7217.B3MZB8"/>
<feature type="compositionally biased region" description="Acidic residues" evidence="2">
    <location>
        <begin position="572"/>
        <end position="589"/>
    </location>
</feature>
<keyword evidence="5" id="KW-1185">Reference proteome</keyword>
<dbReference type="CTD" id="64875"/>
<feature type="compositionally biased region" description="Polar residues" evidence="2">
    <location>
        <begin position="122"/>
        <end position="138"/>
    </location>
</feature>
<accession>B3MZB8</accession>
<feature type="region of interest" description="Disordered" evidence="2">
    <location>
        <begin position="176"/>
        <end position="201"/>
    </location>
</feature>
<dbReference type="PANTHER" id="PTHR15021">
    <property type="entry name" value="DISCONNECTED-RELATED"/>
    <property type="match status" value="1"/>
</dbReference>
<dbReference type="PROSITE" id="PS50157">
    <property type="entry name" value="ZINC_FINGER_C2H2_2"/>
    <property type="match status" value="2"/>
</dbReference>
<organism evidence="4 5">
    <name type="scientific">Drosophila ananassae</name>
    <name type="common">Fruit fly</name>
    <dbReference type="NCBI Taxonomy" id="7217"/>
    <lineage>
        <taxon>Eukaryota</taxon>
        <taxon>Metazoa</taxon>
        <taxon>Ecdysozoa</taxon>
        <taxon>Arthropoda</taxon>
        <taxon>Hexapoda</taxon>
        <taxon>Insecta</taxon>
        <taxon>Pterygota</taxon>
        <taxon>Neoptera</taxon>
        <taxon>Endopterygota</taxon>
        <taxon>Diptera</taxon>
        <taxon>Brachycera</taxon>
        <taxon>Muscomorpha</taxon>
        <taxon>Ephydroidea</taxon>
        <taxon>Drosophilidae</taxon>
        <taxon>Drosophila</taxon>
        <taxon>Sophophora</taxon>
    </lineage>
</organism>
<dbReference type="eggNOG" id="ENOG502QR8N">
    <property type="taxonomic scope" value="Eukaryota"/>
</dbReference>
<gene>
    <name evidence="4" type="primary">Dana\GF17175</name>
    <name evidence="4" type="synonym">dana_GLEANR_1844</name>
    <name evidence="4" type="ORF">GF17175</name>
</gene>
<feature type="domain" description="C2H2-type" evidence="3">
    <location>
        <begin position="391"/>
        <end position="419"/>
    </location>
</feature>
<dbReference type="InParanoid" id="B3MZB8"/>
<feature type="region of interest" description="Disordered" evidence="2">
    <location>
        <begin position="279"/>
        <end position="345"/>
    </location>
</feature>
<keyword evidence="1" id="KW-0862">Zinc</keyword>
<dbReference type="GO" id="GO:0001837">
    <property type="term" value="P:epithelial to mesenchymal transition"/>
    <property type="evidence" value="ECO:0007669"/>
    <property type="project" value="EnsemblMetazoa"/>
</dbReference>
<dbReference type="PROSITE" id="PS00028">
    <property type="entry name" value="ZINC_FINGER_C2H2_1"/>
    <property type="match status" value="2"/>
</dbReference>
<dbReference type="EMBL" id="CH902634">
    <property type="protein sequence ID" value="EDV35425.2"/>
    <property type="molecule type" value="Genomic_DNA"/>
</dbReference>
<feature type="compositionally biased region" description="Low complexity" evidence="2">
    <location>
        <begin position="1074"/>
        <end position="1084"/>
    </location>
</feature>
<dbReference type="Proteomes" id="UP000007801">
    <property type="component" value="Unassembled WGS sequence"/>
</dbReference>
<feature type="region of interest" description="Disordered" evidence="2">
    <location>
        <begin position="1"/>
        <end position="31"/>
    </location>
</feature>
<feature type="compositionally biased region" description="Low complexity" evidence="2">
    <location>
        <begin position="319"/>
        <end position="338"/>
    </location>
</feature>
<protein>
    <recommendedName>
        <fullName evidence="3">C2H2-type domain-containing protein</fullName>
    </recommendedName>
</protein>
<sequence>MNIGPWKHTHLHPQSHQHPHPQQQSIGHDIDSRVNSGFGLTRQKCNQIDYAYPLINHDHLSYQLYKFNSQFNHARCLSSADTSGIYFDTKSNSVSMVMTPSRCSSPFLPLALPLSSTPIHQQVQEQLSSNSIQSPLQSKTHRTSPRQSISVNLSQLAHAQLQLQSHLHQKLSISYFRSSGSPTDSGGAGGGEGGNGGIQISGESLGLTLPLQQKLGDTQINSLSEFQSMQPFDFRKIRSASLSAFSSPIPPSPAEFSTHHQHRSNQFYSAMTMAYHLPPPPPLAVPSSKPQNSGSQLHPHIHASTAPEKKEAISMQICGGSKADSSSASGSGSMSGTGSIPGTTPQRITRLVLAPKKNHLPSGGSNKRQWGSMPANLGTQFINPVTGKKRVQCNVCLKTFCDKGALKIHFSAVHLREMHKCTVDGCSMMFSSRRSRNRHSANPNPKLHSPHLRRKISPHDGRSAQPHPLLLQAPNGLMAGLTPFGTFPLLTPPPDLRHHHTVMSGTGTGATSAAGAIDLKHGQEYMKRSYLDDGMVPDSGIFDVQRQKIQAEAEGDDEDDDEILEVGIHIAEDDDDDADGDDDDDDDLEGNGILVVADELDSIFEGTEQHNFQIGPKNEISETKKEPPLASASHIHTKQLRNLEMFSLPTGEKGGTLAQVAASKRKRKSLNPLRCPIQPESFADSSLDCDVVADLSLKKICLPSQPKEICLPAKEPVEGESTKAIPSPPLTPYGDPKAAVTIKTEFPDESELSQKEDNLYLQGTEIKLESPEEIGFDSAEKTYLQIKPKFPGDDRSELKDYQSKSVNNNNVIKDKPEEVTERNASNYLETDLELESEPEVPIDRENPLRCMACGEIFKNHFHLKTHHQSVHLKLHHKCNIDGCNAAFSSKRSRDRHSSNLNLHRKLLSTSDDNGTHPVVLQDPLLELMSLNLNNNKAAIGGTSTSLSMGVDGVPGIGSIQAEILARICAGARGALNVPLGFEALQHRFALSHGHRHPLGINHCGSPLLFPSLHRLPRFPQLTPNILAARAVAGGGGLGLFSRRTSSDSNSQHSITPPDSKSPSQRPDVLPLAASHSRSGSGSDSPDTTIVNSASLSVIETPGALEEAGQGRSPNFIS</sequence>
<dbReference type="GO" id="GO:0005634">
    <property type="term" value="C:nucleus"/>
    <property type="evidence" value="ECO:0007669"/>
    <property type="project" value="TreeGrafter"/>
</dbReference>
<dbReference type="PANTHER" id="PTHR15021:SF0">
    <property type="entry name" value="DISCO-RELATED, ISOFORM A-RELATED"/>
    <property type="match status" value="1"/>
</dbReference>